<dbReference type="GO" id="GO:0003924">
    <property type="term" value="F:GTPase activity"/>
    <property type="evidence" value="ECO:0007669"/>
    <property type="project" value="InterPro"/>
</dbReference>
<dbReference type="EMBL" id="CAJNOJ010000118">
    <property type="protein sequence ID" value="CAF1148709.1"/>
    <property type="molecule type" value="Genomic_DNA"/>
</dbReference>
<feature type="compositionally biased region" description="Pro residues" evidence="6">
    <location>
        <begin position="69"/>
        <end position="78"/>
    </location>
</feature>
<dbReference type="Gene3D" id="3.40.50.300">
    <property type="entry name" value="P-loop containing nucleotide triphosphate hydrolases"/>
    <property type="match status" value="1"/>
</dbReference>
<evidence type="ECO:0000259" key="7">
    <source>
        <dbReference type="Pfam" id="PF00350"/>
    </source>
</evidence>
<dbReference type="InterPro" id="IPR027094">
    <property type="entry name" value="Mitofusin_fam"/>
</dbReference>
<evidence type="ECO:0000313" key="9">
    <source>
        <dbReference type="EMBL" id="CAF1148709.1"/>
    </source>
</evidence>
<keyword evidence="3" id="KW-0378">Hydrolase</keyword>
<evidence type="ECO:0000313" key="10">
    <source>
        <dbReference type="Proteomes" id="UP000663828"/>
    </source>
</evidence>
<dbReference type="GO" id="GO:0005525">
    <property type="term" value="F:GTP binding"/>
    <property type="evidence" value="ECO:0007669"/>
    <property type="project" value="UniProtKB-KW"/>
</dbReference>
<dbReference type="OrthoDB" id="9984778at2759"/>
<dbReference type="EMBL" id="CAJNOR010000143">
    <property type="protein sequence ID" value="CAF0815347.1"/>
    <property type="molecule type" value="Genomic_DNA"/>
</dbReference>
<evidence type="ECO:0000256" key="1">
    <source>
        <dbReference type="ARBA" id="ARBA00004370"/>
    </source>
</evidence>
<dbReference type="InterPro" id="IPR045063">
    <property type="entry name" value="Dynamin_N"/>
</dbReference>
<proteinExistence type="predicted"/>
<gene>
    <name evidence="9" type="ORF">EDS130_LOCUS22488</name>
    <name evidence="8" type="ORF">XAT740_LOCUS3680</name>
</gene>
<evidence type="ECO:0000256" key="3">
    <source>
        <dbReference type="ARBA" id="ARBA00022801"/>
    </source>
</evidence>
<feature type="domain" description="Dynamin N-terminal" evidence="7">
    <location>
        <begin position="276"/>
        <end position="492"/>
    </location>
</feature>
<comment type="caution">
    <text evidence="8">The sequence shown here is derived from an EMBL/GenBank/DDBJ whole genome shotgun (WGS) entry which is preliminary data.</text>
</comment>
<dbReference type="SUPFAM" id="SSF52540">
    <property type="entry name" value="P-loop containing nucleoside triphosphate hydrolases"/>
    <property type="match status" value="1"/>
</dbReference>
<evidence type="ECO:0000313" key="8">
    <source>
        <dbReference type="EMBL" id="CAF0815347.1"/>
    </source>
</evidence>
<accession>A0A813TXE6</accession>
<dbReference type="GO" id="GO:0007005">
    <property type="term" value="P:mitochondrion organization"/>
    <property type="evidence" value="ECO:0007669"/>
    <property type="project" value="UniProtKB-ARBA"/>
</dbReference>
<feature type="region of interest" description="Disordered" evidence="6">
    <location>
        <begin position="1"/>
        <end position="87"/>
    </location>
</feature>
<comment type="subcellular location">
    <subcellularLocation>
        <location evidence="1">Membrane</location>
    </subcellularLocation>
</comment>
<evidence type="ECO:0000256" key="4">
    <source>
        <dbReference type="ARBA" id="ARBA00023134"/>
    </source>
</evidence>
<keyword evidence="2" id="KW-0547">Nucleotide-binding</keyword>
<dbReference type="PANTHER" id="PTHR10465">
    <property type="entry name" value="TRANSMEMBRANE GTPASE FZO1"/>
    <property type="match status" value="1"/>
</dbReference>
<dbReference type="PANTHER" id="PTHR10465:SF0">
    <property type="entry name" value="SARCALUMENIN"/>
    <property type="match status" value="1"/>
</dbReference>
<evidence type="ECO:0000256" key="2">
    <source>
        <dbReference type="ARBA" id="ARBA00022741"/>
    </source>
</evidence>
<keyword evidence="10" id="KW-1185">Reference proteome</keyword>
<reference evidence="8" key="1">
    <citation type="submission" date="2021-02" db="EMBL/GenBank/DDBJ databases">
        <authorList>
            <person name="Nowell W R."/>
        </authorList>
    </citation>
    <scope>NUCLEOTIDE SEQUENCE</scope>
</reference>
<feature type="compositionally biased region" description="Low complexity" evidence="6">
    <location>
        <begin position="12"/>
        <end position="30"/>
    </location>
</feature>
<evidence type="ECO:0000256" key="6">
    <source>
        <dbReference type="SAM" id="MobiDB-lite"/>
    </source>
</evidence>
<dbReference type="Proteomes" id="UP000663852">
    <property type="component" value="Unassembled WGS sequence"/>
</dbReference>
<protein>
    <recommendedName>
        <fullName evidence="7">Dynamin N-terminal domain-containing protein</fullName>
    </recommendedName>
</protein>
<sequence length="849" mass="97981">MFRNKHQRGGEAAASNQSGVNSSSSTSTATRPPPPVPSQTRIPEDLFATFDSPIEDPFSSSPATTSTNPSPPNPPRSYPAPASSDSTLSSFALQAPYERATDSANTAGDQIVDDKKEAVFIIGNYAVEPLEMLHLVDRWIQQLLSEFHQQRDIFKHRLSDKWQNEELSNIQYDNNDRIRKIYLAFKQLQTARDTILSREAFDDLNNFLRNAEELSMEEMKEKFNSLANEYGKILRCLDFIDREVRAGPTRSDNYLSEIDRNLSKLKKLNSKMSSTICIIGLEKAGKSTFINALLGYELLPAASERCTQVRTVLKPLVEDGEKRLYAKVQFYDEQEFRTFHEQMPKKTDENEEQLQARKRQVAEARESLREKFPEEQFFIQNSASYERERMAIHQELHRYITGELYVNIIKEIAIYTDRLPGKNYELLDVPGFDSPIKEHRDAGLEAIKNADAFLFLTNGQQPSLTQPQIQLLNEIRQNHFEAMERAFGIITKLDLCQTSDTFKEHYQNSHRELIEKGFKPEHIFCTCSRLQLLDPNCEEYGVIEYKMKNFGEGLDDGFKRSKDALNRFIEFELPKTHLKQLIDLGRMHLTRPVAERLEKIKEKQLLPVNLADMSIDDYIKQQKTESWDGVYEKSIFNPAFAQANSWHTKVVTKERSKFAKTVKQKFHDSFIDRTQSFLQTTHPIEDIMCEQFEYSKLQLNVHPTDNAERGKLSVELEKIVDDTANYLADYFYREYICGFEVIINNVCPFLKDLFRTQLTLDKCLNETHALILRVARPMIMAALRYSHLDLPVKRNAIQDLIYISPTAAANIVRHKKDSKSSLAVEIERQVKDLNSRPDLSTPVIQKLFD</sequence>
<keyword evidence="4" id="KW-0342">GTP-binding</keyword>
<dbReference type="InterPro" id="IPR027417">
    <property type="entry name" value="P-loop_NTPase"/>
</dbReference>
<dbReference type="Proteomes" id="UP000663828">
    <property type="component" value="Unassembled WGS sequence"/>
</dbReference>
<dbReference type="GO" id="GO:0016020">
    <property type="term" value="C:membrane"/>
    <property type="evidence" value="ECO:0007669"/>
    <property type="project" value="UniProtKB-SubCell"/>
</dbReference>
<feature type="compositionally biased region" description="Low complexity" evidence="6">
    <location>
        <begin position="57"/>
        <end position="68"/>
    </location>
</feature>
<organism evidence="8 10">
    <name type="scientific">Adineta ricciae</name>
    <name type="common">Rotifer</name>
    <dbReference type="NCBI Taxonomy" id="249248"/>
    <lineage>
        <taxon>Eukaryota</taxon>
        <taxon>Metazoa</taxon>
        <taxon>Spiralia</taxon>
        <taxon>Gnathifera</taxon>
        <taxon>Rotifera</taxon>
        <taxon>Eurotatoria</taxon>
        <taxon>Bdelloidea</taxon>
        <taxon>Adinetida</taxon>
        <taxon>Adinetidae</taxon>
        <taxon>Adineta</taxon>
    </lineage>
</organism>
<dbReference type="Pfam" id="PF00350">
    <property type="entry name" value="Dynamin_N"/>
    <property type="match status" value="1"/>
</dbReference>
<evidence type="ECO:0000256" key="5">
    <source>
        <dbReference type="ARBA" id="ARBA00023136"/>
    </source>
</evidence>
<name>A0A813TXE6_ADIRI</name>
<dbReference type="AlphaFoldDB" id="A0A813TXE6"/>
<keyword evidence="5" id="KW-0472">Membrane</keyword>